<keyword evidence="6" id="KW-0210">Decarboxylase</keyword>
<protein>
    <recommendedName>
        <fullName evidence="5">Alpha-acetolactate decarboxylase</fullName>
        <ecNumber evidence="4">4.1.1.5</ecNumber>
    </recommendedName>
</protein>
<evidence type="ECO:0000256" key="5">
    <source>
        <dbReference type="ARBA" id="ARBA00020164"/>
    </source>
</evidence>
<dbReference type="PANTHER" id="PTHR35524">
    <property type="entry name" value="ALPHA-ACETOLACTATE DECARBOXYLASE"/>
    <property type="match status" value="1"/>
</dbReference>
<proteinExistence type="inferred from homology"/>
<evidence type="ECO:0000256" key="1">
    <source>
        <dbReference type="ARBA" id="ARBA00001784"/>
    </source>
</evidence>
<evidence type="ECO:0000313" key="9">
    <source>
        <dbReference type="EMBL" id="KAF5861442.1"/>
    </source>
</evidence>
<evidence type="ECO:0000256" key="6">
    <source>
        <dbReference type="ARBA" id="ARBA00022793"/>
    </source>
</evidence>
<dbReference type="Gene3D" id="3.30.1330.80">
    <property type="entry name" value="Hypothetical protein, similar to alpha- acetolactate decarboxylase, domain 2"/>
    <property type="match status" value="2"/>
</dbReference>
<dbReference type="Pfam" id="PF03306">
    <property type="entry name" value="AAL_decarboxy"/>
    <property type="match status" value="1"/>
</dbReference>
<reference evidence="9 10" key="1">
    <citation type="submission" date="2019-04" db="EMBL/GenBank/DDBJ databases">
        <title>Aspergillus burnettii sp. nov., novel species from soil in southeast Queensland.</title>
        <authorList>
            <person name="Gilchrist C.L.M."/>
            <person name="Pitt J.I."/>
            <person name="Lange L."/>
            <person name="Lacey H.J."/>
            <person name="Vuong D."/>
            <person name="Midgley D.J."/>
            <person name="Greenfield P."/>
            <person name="Bradbury M."/>
            <person name="Lacey E."/>
            <person name="Busk P.K."/>
            <person name="Pilgaard B."/>
            <person name="Chooi Y.H."/>
            <person name="Piggott A.M."/>
        </authorList>
    </citation>
    <scope>NUCLEOTIDE SEQUENCE [LARGE SCALE GENOMIC DNA]</scope>
    <source>
        <strain evidence="9 10">FRR 5400</strain>
    </source>
</reference>
<organism evidence="9 10">
    <name type="scientific">Petromyces alliaceus</name>
    <name type="common">Aspergillus alliaceus</name>
    <dbReference type="NCBI Taxonomy" id="209559"/>
    <lineage>
        <taxon>Eukaryota</taxon>
        <taxon>Fungi</taxon>
        <taxon>Dikarya</taxon>
        <taxon>Ascomycota</taxon>
        <taxon>Pezizomycotina</taxon>
        <taxon>Eurotiomycetes</taxon>
        <taxon>Eurotiomycetidae</taxon>
        <taxon>Eurotiales</taxon>
        <taxon>Aspergillaceae</taxon>
        <taxon>Aspergillus</taxon>
        <taxon>Aspergillus subgen. Circumdati</taxon>
    </lineage>
</organism>
<name>A0A8H6A4G4_PETAA</name>
<dbReference type="InterPro" id="IPR005128">
    <property type="entry name" value="Acetolactate_a_deCO2ase"/>
</dbReference>
<evidence type="ECO:0000256" key="2">
    <source>
        <dbReference type="ARBA" id="ARBA00005170"/>
    </source>
</evidence>
<sequence length="215" mass="23568">MSPSSSFNYSILSALRQGLAQIGPTIRQILPHGDHGLGTASHLNGEMIIVDGEAYHFNSDNQLHKLEVPVHHDHLILTNPHQEPFLPDHADLTHGTVASSSLEAELSSVSSPRWGNPYSSYRNVSNRNQPTMFGGLLFGFRSLGFSNGFSVAGFHLHFLSDDCNAGGHVTRLEAWDVKLSAAVIKEYRVMIHQEESHEVPIGDRAIKVNTRAAEG</sequence>
<comment type="caution">
    <text evidence="9">The sequence shown here is derived from an EMBL/GenBank/DDBJ whole genome shotgun (WGS) entry which is preliminary data.</text>
</comment>
<evidence type="ECO:0000256" key="3">
    <source>
        <dbReference type="ARBA" id="ARBA00007106"/>
    </source>
</evidence>
<dbReference type="GO" id="GO:0045151">
    <property type="term" value="P:acetoin biosynthetic process"/>
    <property type="evidence" value="ECO:0007669"/>
    <property type="project" value="UniProtKB-KW"/>
</dbReference>
<comment type="pathway">
    <text evidence="2">Polyol metabolism; (R,R)-butane-2,3-diol biosynthesis; (R,R)-butane-2,3-diol from pyruvate: step 2/3.</text>
</comment>
<dbReference type="PANTHER" id="PTHR35524:SF1">
    <property type="entry name" value="ALPHA-ACETOLACTATE DECARBOXYLASE"/>
    <property type="match status" value="1"/>
</dbReference>
<keyword evidence="10" id="KW-1185">Reference proteome</keyword>
<dbReference type="UniPathway" id="UPA00626">
    <property type="reaction ID" value="UER00678"/>
</dbReference>
<accession>A0A8H6A4G4</accession>
<dbReference type="SUPFAM" id="SSF117856">
    <property type="entry name" value="AF0104/ALDC/Ptd012-like"/>
    <property type="match status" value="1"/>
</dbReference>
<comment type="catalytic activity">
    <reaction evidence="1">
        <text>(2S)-2-acetolactate + H(+) = (R)-acetoin + CO2</text>
        <dbReference type="Rhea" id="RHEA:21580"/>
        <dbReference type="ChEBI" id="CHEBI:15378"/>
        <dbReference type="ChEBI" id="CHEBI:15686"/>
        <dbReference type="ChEBI" id="CHEBI:16526"/>
        <dbReference type="ChEBI" id="CHEBI:58476"/>
        <dbReference type="EC" id="4.1.1.5"/>
    </reaction>
</comment>
<dbReference type="EC" id="4.1.1.5" evidence="4"/>
<keyword evidence="7" id="KW-0005">Acetoin biosynthesis</keyword>
<dbReference type="Proteomes" id="UP000541154">
    <property type="component" value="Unassembled WGS sequence"/>
</dbReference>
<comment type="similarity">
    <text evidence="3">Belongs to the alpha-acetolactate decarboxylase family.</text>
</comment>
<gene>
    <name evidence="9" type="ORF">ETB97_012921</name>
</gene>
<evidence type="ECO:0000313" key="10">
    <source>
        <dbReference type="Proteomes" id="UP000541154"/>
    </source>
</evidence>
<dbReference type="AlphaFoldDB" id="A0A8H6A4G4"/>
<evidence type="ECO:0000256" key="4">
    <source>
        <dbReference type="ARBA" id="ARBA00013204"/>
    </source>
</evidence>
<dbReference type="GO" id="GO:0047605">
    <property type="term" value="F:acetolactate decarboxylase activity"/>
    <property type="evidence" value="ECO:0007669"/>
    <property type="project" value="UniProtKB-EC"/>
</dbReference>
<evidence type="ECO:0000256" key="7">
    <source>
        <dbReference type="ARBA" id="ARBA00023061"/>
    </source>
</evidence>
<evidence type="ECO:0000256" key="8">
    <source>
        <dbReference type="ARBA" id="ARBA00023239"/>
    </source>
</evidence>
<keyword evidence="8" id="KW-0456">Lyase</keyword>
<dbReference type="EMBL" id="SPNV01000099">
    <property type="protein sequence ID" value="KAF5861442.1"/>
    <property type="molecule type" value="Genomic_DNA"/>
</dbReference>